<evidence type="ECO:0000313" key="3">
    <source>
        <dbReference type="EMBL" id="KAE9405570.1"/>
    </source>
</evidence>
<evidence type="ECO:0000256" key="1">
    <source>
        <dbReference type="ARBA" id="ARBA00023002"/>
    </source>
</evidence>
<feature type="region of interest" description="Disordered" evidence="2">
    <location>
        <begin position="1"/>
        <end position="24"/>
    </location>
</feature>
<gene>
    <name evidence="3" type="ORF">BT96DRAFT_955226</name>
</gene>
<dbReference type="AlphaFoldDB" id="A0A6A4I6K8"/>
<organism evidence="3 4">
    <name type="scientific">Gymnopus androsaceus JB14</name>
    <dbReference type="NCBI Taxonomy" id="1447944"/>
    <lineage>
        <taxon>Eukaryota</taxon>
        <taxon>Fungi</taxon>
        <taxon>Dikarya</taxon>
        <taxon>Basidiomycota</taxon>
        <taxon>Agaricomycotina</taxon>
        <taxon>Agaricomycetes</taxon>
        <taxon>Agaricomycetidae</taxon>
        <taxon>Agaricales</taxon>
        <taxon>Marasmiineae</taxon>
        <taxon>Omphalotaceae</taxon>
        <taxon>Gymnopus</taxon>
    </lineage>
</organism>
<dbReference type="PANTHER" id="PTHR35870">
    <property type="entry name" value="PROTEIN, PUTATIVE (AFU_ORTHOLOGUE AFUA_5G03330)-RELATED"/>
    <property type="match status" value="1"/>
</dbReference>
<name>A0A6A4I6K8_9AGAR</name>
<proteinExistence type="predicted"/>
<reference evidence="3" key="1">
    <citation type="journal article" date="2019" name="Environ. Microbiol.">
        <title>Fungal ecological strategies reflected in gene transcription - a case study of two litter decomposers.</title>
        <authorList>
            <person name="Barbi F."/>
            <person name="Kohler A."/>
            <person name="Barry K."/>
            <person name="Baskaran P."/>
            <person name="Daum C."/>
            <person name="Fauchery L."/>
            <person name="Ihrmark K."/>
            <person name="Kuo A."/>
            <person name="LaButti K."/>
            <person name="Lipzen A."/>
            <person name="Morin E."/>
            <person name="Grigoriev I.V."/>
            <person name="Henrissat B."/>
            <person name="Lindahl B."/>
            <person name="Martin F."/>
        </authorList>
    </citation>
    <scope>NUCLEOTIDE SEQUENCE</scope>
    <source>
        <strain evidence="3">JB14</strain>
    </source>
</reference>
<dbReference type="GO" id="GO:0016491">
    <property type="term" value="F:oxidoreductase activity"/>
    <property type="evidence" value="ECO:0007669"/>
    <property type="project" value="UniProtKB-KW"/>
</dbReference>
<evidence type="ECO:0000313" key="4">
    <source>
        <dbReference type="Proteomes" id="UP000799118"/>
    </source>
</evidence>
<protein>
    <recommendedName>
        <fullName evidence="5">DUF4243 domain-containing protein</fullName>
    </recommendedName>
</protein>
<evidence type="ECO:0000256" key="2">
    <source>
        <dbReference type="SAM" id="MobiDB-lite"/>
    </source>
</evidence>
<feature type="compositionally biased region" description="Pro residues" evidence="2">
    <location>
        <begin position="10"/>
        <end position="19"/>
    </location>
</feature>
<keyword evidence="4" id="KW-1185">Reference proteome</keyword>
<dbReference type="Proteomes" id="UP000799118">
    <property type="component" value="Unassembled WGS sequence"/>
</dbReference>
<keyword evidence="1" id="KW-0560">Oxidoreductase</keyword>
<dbReference type="InterPro" id="IPR025337">
    <property type="entry name" value="Questin_oxidase-like"/>
</dbReference>
<evidence type="ECO:0008006" key="5">
    <source>
        <dbReference type="Google" id="ProtNLM"/>
    </source>
</evidence>
<sequence length="486" mass="53939">MTTNVQNELFPPPSPPPSGLSPTVWAGSTPDLLHTLQAILQENHKKWHVFFNDKGFHNHTIHHTLALWAFGANKDVIEAAYQEDSSRQKPAFTSPEPITMDNFNDHLGDENFYNAYLLFFCVILTQKKSDINSVLEEFVFSSKFNFGSKSASGQHPEMLNRFLGGLIHPMIHTGHGVEFGQPGVIAEGLAQTAVHQATNTVLIPNTVKLASDSSTHALTILARIMKDPDMRVKAEEDEEQMFSFLDKRGEALLEYANSWTLDTSDPKEVERKIEELQWMNVLIYAVAGFKDGKGDFSADFFYMHLVTSSLFLPSLIAYLSPTSQEALLRAYFAICLSVYVARGTPDLNIESFFAADIVSPNVYTKSLSDSCPRLSLSPSSPSVTSSPNPWFPIIEQTILHPDDHLCKLQRALAHYSTLYGWKEAGLFSGAQIELPGAEKIDGTLFIQSCGAHSCQACAQTEPADQGSSEKKLVDEEEAFFHSLLEL</sequence>
<dbReference type="EMBL" id="ML769408">
    <property type="protein sequence ID" value="KAE9405570.1"/>
    <property type="molecule type" value="Genomic_DNA"/>
</dbReference>
<dbReference type="Pfam" id="PF14027">
    <property type="entry name" value="Questin_oxidase"/>
    <property type="match status" value="1"/>
</dbReference>
<accession>A0A6A4I6K8</accession>
<dbReference type="OrthoDB" id="10004862at2759"/>
<dbReference type="PANTHER" id="PTHR35870:SF1">
    <property type="entry name" value="PROTEIN, PUTATIVE (AFU_ORTHOLOGUE AFUA_5G03330)-RELATED"/>
    <property type="match status" value="1"/>
</dbReference>